<dbReference type="InterPro" id="IPR034457">
    <property type="entry name" value="Organic_radical-activating"/>
</dbReference>
<dbReference type="SFLD" id="SFLDS00029">
    <property type="entry name" value="Radical_SAM"/>
    <property type="match status" value="1"/>
</dbReference>
<dbReference type="EMBL" id="SJPV01000019">
    <property type="protein sequence ID" value="TWU30967.1"/>
    <property type="molecule type" value="Genomic_DNA"/>
</dbReference>
<dbReference type="AlphaFoldDB" id="A0A5C6D5K4"/>
<dbReference type="SFLD" id="SFLDG01118">
    <property type="entry name" value="activating_enzymes__group_2"/>
    <property type="match status" value="1"/>
</dbReference>
<evidence type="ECO:0000256" key="8">
    <source>
        <dbReference type="ARBA" id="ARBA00023014"/>
    </source>
</evidence>
<dbReference type="GO" id="GO:0016491">
    <property type="term" value="F:oxidoreductase activity"/>
    <property type="evidence" value="ECO:0007669"/>
    <property type="project" value="UniProtKB-KW"/>
</dbReference>
<keyword evidence="3" id="KW-0004">4Fe-4S</keyword>
<evidence type="ECO:0000256" key="5">
    <source>
        <dbReference type="ARBA" id="ARBA00022723"/>
    </source>
</evidence>
<dbReference type="InterPro" id="IPR058240">
    <property type="entry name" value="rSAM_sf"/>
</dbReference>
<dbReference type="SUPFAM" id="SSF54862">
    <property type="entry name" value="4Fe-4S ferredoxins"/>
    <property type="match status" value="1"/>
</dbReference>
<keyword evidence="7" id="KW-0408">Iron</keyword>
<keyword evidence="8" id="KW-0411">Iron-sulfur</keyword>
<dbReference type="Gene3D" id="3.20.20.70">
    <property type="entry name" value="Aldolase class I"/>
    <property type="match status" value="1"/>
</dbReference>
<dbReference type="SUPFAM" id="SSF102114">
    <property type="entry name" value="Radical SAM enzymes"/>
    <property type="match status" value="1"/>
</dbReference>
<reference evidence="11 12" key="1">
    <citation type="submission" date="2019-02" db="EMBL/GenBank/DDBJ databases">
        <title>Deep-cultivation of Planctomycetes and their phenomic and genomic characterization uncovers novel biology.</title>
        <authorList>
            <person name="Wiegand S."/>
            <person name="Jogler M."/>
            <person name="Boedeker C."/>
            <person name="Pinto D."/>
            <person name="Vollmers J."/>
            <person name="Rivas-Marin E."/>
            <person name="Kohn T."/>
            <person name="Peeters S.H."/>
            <person name="Heuer A."/>
            <person name="Rast P."/>
            <person name="Oberbeckmann S."/>
            <person name="Bunk B."/>
            <person name="Jeske O."/>
            <person name="Meyerdierks A."/>
            <person name="Storesund J.E."/>
            <person name="Kallscheuer N."/>
            <person name="Luecker S."/>
            <person name="Lage O.M."/>
            <person name="Pohl T."/>
            <person name="Merkel B.J."/>
            <person name="Hornburger P."/>
            <person name="Mueller R.-W."/>
            <person name="Bruemmer F."/>
            <person name="Labrenz M."/>
            <person name="Spormann A.M."/>
            <person name="Op Den Camp H."/>
            <person name="Overmann J."/>
            <person name="Amann R."/>
            <person name="Jetten M.S.M."/>
            <person name="Mascher T."/>
            <person name="Medema M.H."/>
            <person name="Devos D.P."/>
            <person name="Kaster A.-K."/>
            <person name="Ovreas L."/>
            <person name="Rohde M."/>
            <person name="Galperin M.Y."/>
            <person name="Jogler C."/>
        </authorList>
    </citation>
    <scope>NUCLEOTIDE SEQUENCE [LARGE SCALE GENOMIC DNA]</scope>
    <source>
        <strain evidence="11 12">Poly41</strain>
    </source>
</reference>
<evidence type="ECO:0000256" key="6">
    <source>
        <dbReference type="ARBA" id="ARBA00023002"/>
    </source>
</evidence>
<dbReference type="Proteomes" id="UP000319143">
    <property type="component" value="Unassembled WGS sequence"/>
</dbReference>
<evidence type="ECO:0000313" key="12">
    <source>
        <dbReference type="Proteomes" id="UP000319143"/>
    </source>
</evidence>
<protein>
    <submittedName>
        <fullName evidence="11">Benzylsuccinate synthase activating enzyme</fullName>
        <ecNumber evidence="11">1.97.1.-</ecNumber>
    </submittedName>
</protein>
<keyword evidence="4" id="KW-0949">S-adenosyl-L-methionine</keyword>
<dbReference type="InterPro" id="IPR017896">
    <property type="entry name" value="4Fe4S_Fe-S-bd"/>
</dbReference>
<dbReference type="InterPro" id="IPR001989">
    <property type="entry name" value="Radical_activat_CS"/>
</dbReference>
<name>A0A5C6D5K4_9BACT</name>
<dbReference type="EC" id="1.97.1.-" evidence="11"/>
<dbReference type="PROSITE" id="PS01087">
    <property type="entry name" value="RADICAL_ACTIVATING"/>
    <property type="match status" value="1"/>
</dbReference>
<sequence>MLHVRYDARSYVTPVKEFFVHAYREPLVVLLLLGLFGRVGMSQPYLQAATTDGSVEHSLGAIVDSLVEIDALVDKAIAADQIPGAVVTIGHREAIVWNRSTRSWSCPKKKSISSSSDGRAVCCMIRALSMRFNPRVFCDLGFSFWGGPMDPGVVFNIQRFSIHDGPGIRTTVFLKGCPLQCPWCHNPESQDAKPVIGFLPDRCIGCEACLETCPEKIAEPLDWNPQGRGDLSRCTICGTCTETCPAGARKWIGDTYTVDELMAQVDKDRVFYEESGGGVTFSGGEPTTPSRNSGFLLACLEACEEQGYHRTVDTSGFTPRKIMMSVAARTDLFLYDLKHMDDRLHRQHVGVSNQPILENLKAISDYGSEVWIRIPLIPSVNDDRSNLDATAAFVAGLSKTYPVFLLPYHNTGSDKHRRLGTSNLMQEISPPTQEQTETAAERFRLLGLDVTIGGSR</sequence>
<gene>
    <name evidence="11" type="primary">bssD</name>
    <name evidence="11" type="ORF">Poly41_64360</name>
</gene>
<keyword evidence="5" id="KW-0479">Metal-binding</keyword>
<evidence type="ECO:0000256" key="4">
    <source>
        <dbReference type="ARBA" id="ARBA00022691"/>
    </source>
</evidence>
<comment type="similarity">
    <text evidence="2">Belongs to the organic radical-activating enzymes family.</text>
</comment>
<evidence type="ECO:0000259" key="10">
    <source>
        <dbReference type="PROSITE" id="PS51918"/>
    </source>
</evidence>
<dbReference type="SFLD" id="SFLDG01066">
    <property type="entry name" value="organic_radical-activating_enz"/>
    <property type="match status" value="1"/>
</dbReference>
<dbReference type="GO" id="GO:0051539">
    <property type="term" value="F:4 iron, 4 sulfur cluster binding"/>
    <property type="evidence" value="ECO:0007669"/>
    <property type="project" value="UniProtKB-KW"/>
</dbReference>
<comment type="caution">
    <text evidence="11">The sequence shown here is derived from an EMBL/GenBank/DDBJ whole genome shotgun (WGS) entry which is preliminary data.</text>
</comment>
<proteinExistence type="inferred from homology"/>
<comment type="cofactor">
    <cofactor evidence="1">
        <name>[4Fe-4S] cluster</name>
        <dbReference type="ChEBI" id="CHEBI:49883"/>
    </cofactor>
</comment>
<dbReference type="InterPro" id="IPR040074">
    <property type="entry name" value="BssD/PflA/YjjW"/>
</dbReference>
<dbReference type="PROSITE" id="PS00198">
    <property type="entry name" value="4FE4S_FER_1"/>
    <property type="match status" value="2"/>
</dbReference>
<feature type="domain" description="Radical SAM core" evidence="10">
    <location>
        <begin position="163"/>
        <end position="455"/>
    </location>
</feature>
<dbReference type="Pfam" id="PF04055">
    <property type="entry name" value="Radical_SAM"/>
    <property type="match status" value="1"/>
</dbReference>
<dbReference type="PANTHER" id="PTHR30352:SF4">
    <property type="entry name" value="PYRUVATE FORMATE-LYASE 2-ACTIVATING ENZYME"/>
    <property type="match status" value="1"/>
</dbReference>
<evidence type="ECO:0000313" key="11">
    <source>
        <dbReference type="EMBL" id="TWU30967.1"/>
    </source>
</evidence>
<dbReference type="PROSITE" id="PS51379">
    <property type="entry name" value="4FE4S_FER_2"/>
    <property type="match status" value="2"/>
</dbReference>
<evidence type="ECO:0000256" key="3">
    <source>
        <dbReference type="ARBA" id="ARBA00022485"/>
    </source>
</evidence>
<dbReference type="PROSITE" id="PS51918">
    <property type="entry name" value="RADICAL_SAM"/>
    <property type="match status" value="1"/>
</dbReference>
<dbReference type="InterPro" id="IPR013785">
    <property type="entry name" value="Aldolase_TIM"/>
</dbReference>
<dbReference type="NCBIfam" id="TIGR02494">
    <property type="entry name" value="PFLE_PFLC"/>
    <property type="match status" value="1"/>
</dbReference>
<organism evidence="11 12">
    <name type="scientific">Novipirellula artificiosorum</name>
    <dbReference type="NCBI Taxonomy" id="2528016"/>
    <lineage>
        <taxon>Bacteria</taxon>
        <taxon>Pseudomonadati</taxon>
        <taxon>Planctomycetota</taxon>
        <taxon>Planctomycetia</taxon>
        <taxon>Pirellulales</taxon>
        <taxon>Pirellulaceae</taxon>
        <taxon>Novipirellula</taxon>
    </lineage>
</organism>
<evidence type="ECO:0000256" key="2">
    <source>
        <dbReference type="ARBA" id="ARBA00009777"/>
    </source>
</evidence>
<dbReference type="GO" id="GO:0046872">
    <property type="term" value="F:metal ion binding"/>
    <property type="evidence" value="ECO:0007669"/>
    <property type="project" value="UniProtKB-KW"/>
</dbReference>
<keyword evidence="6 11" id="KW-0560">Oxidoreductase</keyword>
<dbReference type="PANTHER" id="PTHR30352">
    <property type="entry name" value="PYRUVATE FORMATE-LYASE-ACTIVATING ENZYME"/>
    <property type="match status" value="1"/>
</dbReference>
<dbReference type="InterPro" id="IPR007197">
    <property type="entry name" value="rSAM"/>
</dbReference>
<accession>A0A5C6D5K4</accession>
<evidence type="ECO:0000256" key="1">
    <source>
        <dbReference type="ARBA" id="ARBA00001966"/>
    </source>
</evidence>
<feature type="domain" description="4Fe-4S ferredoxin-type" evidence="9">
    <location>
        <begin position="194"/>
        <end position="223"/>
    </location>
</feature>
<keyword evidence="12" id="KW-1185">Reference proteome</keyword>
<evidence type="ECO:0000259" key="9">
    <source>
        <dbReference type="PROSITE" id="PS51379"/>
    </source>
</evidence>
<evidence type="ECO:0000256" key="7">
    <source>
        <dbReference type="ARBA" id="ARBA00023004"/>
    </source>
</evidence>
<feature type="domain" description="4Fe-4S ferredoxin-type" evidence="9">
    <location>
        <begin position="225"/>
        <end position="254"/>
    </location>
</feature>
<dbReference type="InterPro" id="IPR017900">
    <property type="entry name" value="4Fe4S_Fe_S_CS"/>
</dbReference>